<comment type="caution">
    <text evidence="2">The sequence shown here is derived from an EMBL/GenBank/DDBJ whole genome shotgun (WGS) entry which is preliminary data.</text>
</comment>
<feature type="compositionally biased region" description="Polar residues" evidence="1">
    <location>
        <begin position="1"/>
        <end position="12"/>
    </location>
</feature>
<feature type="region of interest" description="Disordered" evidence="1">
    <location>
        <begin position="1"/>
        <end position="34"/>
    </location>
</feature>
<reference evidence="2 3" key="1">
    <citation type="submission" date="2018-06" db="EMBL/GenBank/DDBJ databases">
        <title>Comparative genomics reveals the genomic features of Rhizophagus irregularis, R. cerebriforme, R. diaphanum and Gigaspora rosea, and their symbiotic lifestyle signature.</title>
        <authorList>
            <person name="Morin E."/>
            <person name="San Clemente H."/>
            <person name="Chen E.C.H."/>
            <person name="De La Providencia I."/>
            <person name="Hainaut M."/>
            <person name="Kuo A."/>
            <person name="Kohler A."/>
            <person name="Murat C."/>
            <person name="Tang N."/>
            <person name="Roy S."/>
            <person name="Loubradou J."/>
            <person name="Henrissat B."/>
            <person name="Grigoriev I.V."/>
            <person name="Corradi N."/>
            <person name="Roux C."/>
            <person name="Martin F.M."/>
        </authorList>
    </citation>
    <scope>NUCLEOTIDE SEQUENCE [LARGE SCALE GENOMIC DNA]</scope>
    <source>
        <strain evidence="2 3">DAOM 194757</strain>
    </source>
</reference>
<proteinExistence type="predicted"/>
<dbReference type="AlphaFoldDB" id="A0A397V2Z9"/>
<protein>
    <submittedName>
        <fullName evidence="2">Uncharacterized protein</fullName>
    </submittedName>
</protein>
<evidence type="ECO:0000256" key="1">
    <source>
        <dbReference type="SAM" id="MobiDB-lite"/>
    </source>
</evidence>
<dbReference type="Proteomes" id="UP000266673">
    <property type="component" value="Unassembled WGS sequence"/>
</dbReference>
<dbReference type="OrthoDB" id="2422699at2759"/>
<sequence length="140" mass="15439">MPAGKTGSSTIQFEEGAGEDKTDYGGPERKQIHTWPSLSPLNPAILQPSMSTASLHYAGGRPWANLKHQSQAATAWLQTQDQQPARVCRKTNQGDNGIDLIVLYKGYIFLVQCKNYDEDNTNHGNAIKGDIMKFEGAMSW</sequence>
<dbReference type="EMBL" id="QKWP01000687">
    <property type="protein sequence ID" value="RIB16291.1"/>
    <property type="molecule type" value="Genomic_DNA"/>
</dbReference>
<accession>A0A397V2Z9</accession>
<dbReference type="GO" id="GO:0006302">
    <property type="term" value="P:double-strand break repair"/>
    <property type="evidence" value="ECO:0007669"/>
    <property type="project" value="UniProtKB-ARBA"/>
</dbReference>
<dbReference type="SUPFAM" id="SSF52980">
    <property type="entry name" value="Restriction endonuclease-like"/>
    <property type="match status" value="1"/>
</dbReference>
<organism evidence="2 3">
    <name type="scientific">Gigaspora rosea</name>
    <dbReference type="NCBI Taxonomy" id="44941"/>
    <lineage>
        <taxon>Eukaryota</taxon>
        <taxon>Fungi</taxon>
        <taxon>Fungi incertae sedis</taxon>
        <taxon>Mucoromycota</taxon>
        <taxon>Glomeromycotina</taxon>
        <taxon>Glomeromycetes</taxon>
        <taxon>Diversisporales</taxon>
        <taxon>Gigasporaceae</taxon>
        <taxon>Gigaspora</taxon>
    </lineage>
</organism>
<evidence type="ECO:0000313" key="3">
    <source>
        <dbReference type="Proteomes" id="UP000266673"/>
    </source>
</evidence>
<feature type="compositionally biased region" description="Basic and acidic residues" evidence="1">
    <location>
        <begin position="18"/>
        <end position="31"/>
    </location>
</feature>
<gene>
    <name evidence="2" type="ORF">C2G38_2190373</name>
</gene>
<name>A0A397V2Z9_9GLOM</name>
<dbReference type="InterPro" id="IPR011335">
    <property type="entry name" value="Restrct_endonuc-II-like"/>
</dbReference>
<evidence type="ECO:0000313" key="2">
    <source>
        <dbReference type="EMBL" id="RIB16291.1"/>
    </source>
</evidence>
<keyword evidence="3" id="KW-1185">Reference proteome</keyword>